<organism evidence="1 2">
    <name type="scientific">Paenacidovorax monticola</name>
    <dbReference type="NCBI Taxonomy" id="1926868"/>
    <lineage>
        <taxon>Bacteria</taxon>
        <taxon>Pseudomonadati</taxon>
        <taxon>Pseudomonadota</taxon>
        <taxon>Betaproteobacteria</taxon>
        <taxon>Burkholderiales</taxon>
        <taxon>Comamonadaceae</taxon>
        <taxon>Paenacidovorax</taxon>
    </lineage>
</organism>
<gene>
    <name evidence="1" type="ORF">H9L24_00065</name>
</gene>
<dbReference type="AlphaFoldDB" id="A0A7H0HG10"/>
<dbReference type="RefSeq" id="WP_187736459.1">
    <property type="nucleotide sequence ID" value="NZ_CP060790.1"/>
</dbReference>
<dbReference type="KEGG" id="amon:H9L24_00065"/>
<protein>
    <submittedName>
        <fullName evidence="1">Phage tail assembly protein</fullName>
    </submittedName>
</protein>
<dbReference type="Proteomes" id="UP000516057">
    <property type="component" value="Chromosome"/>
</dbReference>
<proteinExistence type="predicted"/>
<keyword evidence="2" id="KW-1185">Reference proteome</keyword>
<sequence>MNINTENTAAAATAPAVAITAPGIPVGIPLDTPIQRGAQTITHVQVRKPNAGALRGLSLVEVLQMNVTALQTLLPRVTEPPLLKQEVAALDPADLVSLGTEVVGFLVPKAQREAFQPA</sequence>
<evidence type="ECO:0000313" key="1">
    <source>
        <dbReference type="EMBL" id="QNP59476.1"/>
    </source>
</evidence>
<dbReference type="Pfam" id="PF10109">
    <property type="entry name" value="Phage_TAC_7"/>
    <property type="match status" value="1"/>
</dbReference>
<dbReference type="EMBL" id="CP060790">
    <property type="protein sequence ID" value="QNP59476.1"/>
    <property type="molecule type" value="Genomic_DNA"/>
</dbReference>
<evidence type="ECO:0000313" key="2">
    <source>
        <dbReference type="Proteomes" id="UP000516057"/>
    </source>
</evidence>
<dbReference type="InterPro" id="IPR019289">
    <property type="entry name" value="Phage_tail_E/E"/>
</dbReference>
<name>A0A7H0HG10_9BURK</name>
<accession>A0A7H0HG10</accession>
<reference evidence="1 2" key="1">
    <citation type="submission" date="2020-08" db="EMBL/GenBank/DDBJ databases">
        <title>Genome sequence of Acidovorax monticola KACC 19171T.</title>
        <authorList>
            <person name="Hyun D.-W."/>
            <person name="Bae J.-W."/>
        </authorList>
    </citation>
    <scope>NUCLEOTIDE SEQUENCE [LARGE SCALE GENOMIC DNA]</scope>
    <source>
        <strain evidence="1 2">KACC 19171</strain>
    </source>
</reference>